<sequence>MCTAGQDRVSTCPQAEWRGFGAHLASGMIDWLFETTSWRGNRLSFEEEWAQLKADALARQQTGMQIDQLPADGGGGAGAPAAGSLVAKAESINGNSNLLIEIAGFLHEGRPDAELTTMARQPRTPEDVAKQVARFAGFADDQYLDAVALFAALSTRLRTTGSTFVKIDDDTAQRFLDNVLEYGQYVAPEAR</sequence>
<gene>
    <name evidence="1" type="ORF">GCM10010251_08020</name>
</gene>
<reference evidence="1" key="2">
    <citation type="submission" date="2020-09" db="EMBL/GenBank/DDBJ databases">
        <authorList>
            <person name="Sun Q."/>
            <person name="Ohkuma M."/>
        </authorList>
    </citation>
    <scope>NUCLEOTIDE SEQUENCE</scope>
    <source>
        <strain evidence="1">JCM 4346</strain>
    </source>
</reference>
<keyword evidence="2" id="KW-1185">Reference proteome</keyword>
<dbReference type="AlphaFoldDB" id="A0A918BWJ5"/>
<organism evidence="1 2">
    <name type="scientific">Streptomyces aurantiogriseus</name>
    <dbReference type="NCBI Taxonomy" id="66870"/>
    <lineage>
        <taxon>Bacteria</taxon>
        <taxon>Bacillati</taxon>
        <taxon>Actinomycetota</taxon>
        <taxon>Actinomycetes</taxon>
        <taxon>Kitasatosporales</taxon>
        <taxon>Streptomycetaceae</taxon>
        <taxon>Streptomyces</taxon>
    </lineage>
</organism>
<evidence type="ECO:0000313" key="1">
    <source>
        <dbReference type="EMBL" id="GGQ95784.1"/>
    </source>
</evidence>
<proteinExistence type="predicted"/>
<evidence type="ECO:0000313" key="2">
    <source>
        <dbReference type="Proteomes" id="UP000658320"/>
    </source>
</evidence>
<dbReference type="Proteomes" id="UP000658320">
    <property type="component" value="Unassembled WGS sequence"/>
</dbReference>
<comment type="caution">
    <text evidence="1">The sequence shown here is derived from an EMBL/GenBank/DDBJ whole genome shotgun (WGS) entry which is preliminary data.</text>
</comment>
<reference evidence="1" key="1">
    <citation type="journal article" date="2014" name="Int. J. Syst. Evol. Microbiol.">
        <title>Complete genome sequence of Corynebacterium casei LMG S-19264T (=DSM 44701T), isolated from a smear-ripened cheese.</title>
        <authorList>
            <consortium name="US DOE Joint Genome Institute (JGI-PGF)"/>
            <person name="Walter F."/>
            <person name="Albersmeier A."/>
            <person name="Kalinowski J."/>
            <person name="Ruckert C."/>
        </authorList>
    </citation>
    <scope>NUCLEOTIDE SEQUENCE</scope>
    <source>
        <strain evidence="1">JCM 4346</strain>
    </source>
</reference>
<dbReference type="EMBL" id="BMSX01000002">
    <property type="protein sequence ID" value="GGQ95784.1"/>
    <property type="molecule type" value="Genomic_DNA"/>
</dbReference>
<protein>
    <submittedName>
        <fullName evidence="1">Uncharacterized protein</fullName>
    </submittedName>
</protein>
<name>A0A918BWJ5_9ACTN</name>
<accession>A0A918BWJ5</accession>